<evidence type="ECO:0000313" key="1">
    <source>
        <dbReference type="EMBL" id="GBP06853.1"/>
    </source>
</evidence>
<gene>
    <name evidence="1" type="ORF">EVAR_92759_1</name>
</gene>
<keyword evidence="2" id="KW-1185">Reference proteome</keyword>
<evidence type="ECO:0000313" key="2">
    <source>
        <dbReference type="Proteomes" id="UP000299102"/>
    </source>
</evidence>
<dbReference type="PANTHER" id="PTHR19446">
    <property type="entry name" value="REVERSE TRANSCRIPTASES"/>
    <property type="match status" value="1"/>
</dbReference>
<dbReference type="EMBL" id="BGZK01000023">
    <property type="protein sequence ID" value="GBP06853.1"/>
    <property type="molecule type" value="Genomic_DNA"/>
</dbReference>
<dbReference type="OrthoDB" id="415822at2759"/>
<dbReference type="Proteomes" id="UP000299102">
    <property type="component" value="Unassembled WGS sequence"/>
</dbReference>
<protein>
    <submittedName>
        <fullName evidence="1">Retrovirus-related Pol polyprotein from type-1 retrotransposable element R1</fullName>
    </submittedName>
</protein>
<comment type="caution">
    <text evidence="1">The sequence shown here is derived from an EMBL/GenBank/DDBJ whole genome shotgun (WGS) entry which is preliminary data.</text>
</comment>
<name>A0A4C1SX74_EUMVA</name>
<proteinExistence type="predicted"/>
<accession>A0A4C1SX74</accession>
<organism evidence="1 2">
    <name type="scientific">Eumeta variegata</name>
    <name type="common">Bagworm moth</name>
    <name type="synonym">Eumeta japonica</name>
    <dbReference type="NCBI Taxonomy" id="151549"/>
    <lineage>
        <taxon>Eukaryota</taxon>
        <taxon>Metazoa</taxon>
        <taxon>Ecdysozoa</taxon>
        <taxon>Arthropoda</taxon>
        <taxon>Hexapoda</taxon>
        <taxon>Insecta</taxon>
        <taxon>Pterygota</taxon>
        <taxon>Neoptera</taxon>
        <taxon>Endopterygota</taxon>
        <taxon>Lepidoptera</taxon>
        <taxon>Glossata</taxon>
        <taxon>Ditrysia</taxon>
        <taxon>Tineoidea</taxon>
        <taxon>Psychidae</taxon>
        <taxon>Oiketicinae</taxon>
        <taxon>Eumeta</taxon>
    </lineage>
</organism>
<sequence length="284" mass="32622">MDIYTVSDHNVILWEITNDQNTRRSTKKLNTVAWKVKSFDLSVLVIALDSDPIVGGCVEEMTKDLMKRVTQACEACMPRKRSINQRPSVHWWSDHISVLRKECLRKRRRSQRGYRRSNSAEIVAEYKKARRCLNKAIKDSKRCCEELISGVDKDPWGRPYKVVMTRLKIQPMPSPTCPQLLQNIVTALFPQQRILRYPSVQCDPNDIPPVTESELMEACNRLGNNKALGLDGIPNIALKTAIKTSPKLFLDTYSTCLKEGTFPRKWKQQRLVLIPKGKKPPMET</sequence>
<reference evidence="1 2" key="1">
    <citation type="journal article" date="2019" name="Commun. Biol.">
        <title>The bagworm genome reveals a unique fibroin gene that provides high tensile strength.</title>
        <authorList>
            <person name="Kono N."/>
            <person name="Nakamura H."/>
            <person name="Ohtoshi R."/>
            <person name="Tomita M."/>
            <person name="Numata K."/>
            <person name="Arakawa K."/>
        </authorList>
    </citation>
    <scope>NUCLEOTIDE SEQUENCE [LARGE SCALE GENOMIC DNA]</scope>
</reference>
<dbReference type="AlphaFoldDB" id="A0A4C1SX74"/>